<reference evidence="2 3" key="1">
    <citation type="submission" date="2013-11" db="EMBL/GenBank/DDBJ databases">
        <title>Genome sequencing of Stegodyphus mimosarum.</title>
        <authorList>
            <person name="Bechsgaard J."/>
        </authorList>
    </citation>
    <scope>NUCLEOTIDE SEQUENCE [LARGE SCALE GENOMIC DNA]</scope>
</reference>
<evidence type="ECO:0000313" key="2">
    <source>
        <dbReference type="EMBL" id="KFM76778.1"/>
    </source>
</evidence>
<keyword evidence="3" id="KW-1185">Reference proteome</keyword>
<evidence type="ECO:0000256" key="1">
    <source>
        <dbReference type="SAM" id="SignalP"/>
    </source>
</evidence>
<dbReference type="EMBL" id="KK119796">
    <property type="protein sequence ID" value="KFM76778.1"/>
    <property type="molecule type" value="Genomic_DNA"/>
</dbReference>
<evidence type="ECO:0000313" key="3">
    <source>
        <dbReference type="Proteomes" id="UP000054359"/>
    </source>
</evidence>
<dbReference type="AlphaFoldDB" id="A0A087UHD9"/>
<sequence>MIAKATTIFILVTIALYSQRCDAQTTDENCPPEWSFVHQCWKSFEVVYMQLGNDTEVAVKQQEVQDMCSCMAKAVTQGLTNAIVNVDLLKK</sequence>
<accession>A0A087UHD9</accession>
<protein>
    <submittedName>
        <fullName evidence="2">Uncharacterized protein</fullName>
    </submittedName>
</protein>
<keyword evidence="1" id="KW-0732">Signal</keyword>
<gene>
    <name evidence="2" type="ORF">X975_08641</name>
</gene>
<feature type="non-terminal residue" evidence="2">
    <location>
        <position position="91"/>
    </location>
</feature>
<dbReference type="Proteomes" id="UP000054359">
    <property type="component" value="Unassembled WGS sequence"/>
</dbReference>
<feature type="signal peptide" evidence="1">
    <location>
        <begin position="1"/>
        <end position="23"/>
    </location>
</feature>
<proteinExistence type="predicted"/>
<name>A0A087UHD9_STEMI</name>
<organism evidence="2 3">
    <name type="scientific">Stegodyphus mimosarum</name>
    <name type="common">African social velvet spider</name>
    <dbReference type="NCBI Taxonomy" id="407821"/>
    <lineage>
        <taxon>Eukaryota</taxon>
        <taxon>Metazoa</taxon>
        <taxon>Ecdysozoa</taxon>
        <taxon>Arthropoda</taxon>
        <taxon>Chelicerata</taxon>
        <taxon>Arachnida</taxon>
        <taxon>Araneae</taxon>
        <taxon>Araneomorphae</taxon>
        <taxon>Entelegynae</taxon>
        <taxon>Eresoidea</taxon>
        <taxon>Eresidae</taxon>
        <taxon>Stegodyphus</taxon>
    </lineage>
</organism>
<feature type="chain" id="PRO_5001830599" evidence="1">
    <location>
        <begin position="24"/>
        <end position="91"/>
    </location>
</feature>